<feature type="compositionally biased region" description="Basic and acidic residues" evidence="1">
    <location>
        <begin position="93"/>
        <end position="103"/>
    </location>
</feature>
<proteinExistence type="predicted"/>
<accession>A0AAP0PMD6</accession>
<evidence type="ECO:0000313" key="3">
    <source>
        <dbReference type="Proteomes" id="UP001419268"/>
    </source>
</evidence>
<feature type="compositionally biased region" description="Basic and acidic residues" evidence="1">
    <location>
        <begin position="63"/>
        <end position="76"/>
    </location>
</feature>
<organism evidence="2 3">
    <name type="scientific">Stephania cephalantha</name>
    <dbReference type="NCBI Taxonomy" id="152367"/>
    <lineage>
        <taxon>Eukaryota</taxon>
        <taxon>Viridiplantae</taxon>
        <taxon>Streptophyta</taxon>
        <taxon>Embryophyta</taxon>
        <taxon>Tracheophyta</taxon>
        <taxon>Spermatophyta</taxon>
        <taxon>Magnoliopsida</taxon>
        <taxon>Ranunculales</taxon>
        <taxon>Menispermaceae</taxon>
        <taxon>Menispermoideae</taxon>
        <taxon>Cissampelideae</taxon>
        <taxon>Stephania</taxon>
    </lineage>
</organism>
<evidence type="ECO:0000256" key="1">
    <source>
        <dbReference type="SAM" id="MobiDB-lite"/>
    </source>
</evidence>
<keyword evidence="3" id="KW-1185">Reference proteome</keyword>
<dbReference type="EMBL" id="JBBNAG010000003">
    <property type="protein sequence ID" value="KAK9147834.1"/>
    <property type="molecule type" value="Genomic_DNA"/>
</dbReference>
<dbReference type="Proteomes" id="UP001419268">
    <property type="component" value="Unassembled WGS sequence"/>
</dbReference>
<evidence type="ECO:0000313" key="2">
    <source>
        <dbReference type="EMBL" id="KAK9147834.1"/>
    </source>
</evidence>
<sequence>MRWRGCGDGDALVGGRRRDGADDKEGGSDEEHQQQQRRSRGRFPRPRNGATVGKTMTIGGETLARRRGSDGGDGRQRQRRGSGGGAVNGGEQPRGDASLDRSILDERRDFDELDDVVDSNEVGRPWDVGVGCRVCKSRCERTF</sequence>
<comment type="caution">
    <text evidence="2">The sequence shown here is derived from an EMBL/GenBank/DDBJ whole genome shotgun (WGS) entry which is preliminary data.</text>
</comment>
<feature type="region of interest" description="Disordered" evidence="1">
    <location>
        <begin position="1"/>
        <end position="103"/>
    </location>
</feature>
<dbReference type="AlphaFoldDB" id="A0AAP0PMD6"/>
<protein>
    <submittedName>
        <fullName evidence="2">Uncharacterized protein</fullName>
    </submittedName>
</protein>
<name>A0AAP0PMD6_9MAGN</name>
<feature type="compositionally biased region" description="Basic and acidic residues" evidence="1">
    <location>
        <begin position="16"/>
        <end position="34"/>
    </location>
</feature>
<reference evidence="2 3" key="1">
    <citation type="submission" date="2024-01" db="EMBL/GenBank/DDBJ databases">
        <title>Genome assemblies of Stephania.</title>
        <authorList>
            <person name="Yang L."/>
        </authorList>
    </citation>
    <scope>NUCLEOTIDE SEQUENCE [LARGE SCALE GENOMIC DNA]</scope>
    <source>
        <strain evidence="2">JXDWG</strain>
        <tissue evidence="2">Leaf</tissue>
    </source>
</reference>
<feature type="compositionally biased region" description="Basic residues" evidence="1">
    <location>
        <begin position="35"/>
        <end position="45"/>
    </location>
</feature>
<gene>
    <name evidence="2" type="ORF">Scep_006591</name>
</gene>